<name>G9N7K9_HYPVG</name>
<dbReference type="Pfam" id="PF00004">
    <property type="entry name" value="AAA"/>
    <property type="match status" value="1"/>
</dbReference>
<dbReference type="Pfam" id="PF22942">
    <property type="entry name" value="DUF7025"/>
    <property type="match status" value="1"/>
</dbReference>
<dbReference type="eggNOG" id="KOG0742">
    <property type="taxonomic scope" value="Eukaryota"/>
</dbReference>
<feature type="region of interest" description="Disordered" evidence="2">
    <location>
        <begin position="322"/>
        <end position="349"/>
    </location>
</feature>
<proteinExistence type="predicted"/>
<keyword evidence="5" id="KW-1185">Reference proteome</keyword>
<dbReference type="OMA" id="LERCECC"/>
<evidence type="ECO:0000256" key="1">
    <source>
        <dbReference type="SAM" id="Coils"/>
    </source>
</evidence>
<feature type="coiled-coil region" evidence="1">
    <location>
        <begin position="63"/>
        <end position="90"/>
    </location>
</feature>
<organism evidence="4 5">
    <name type="scientific">Hypocrea virens (strain Gv29-8 / FGSC 10586)</name>
    <name type="common">Gliocladium virens</name>
    <name type="synonym">Trichoderma virens</name>
    <dbReference type="NCBI Taxonomy" id="413071"/>
    <lineage>
        <taxon>Eukaryota</taxon>
        <taxon>Fungi</taxon>
        <taxon>Dikarya</taxon>
        <taxon>Ascomycota</taxon>
        <taxon>Pezizomycotina</taxon>
        <taxon>Sordariomycetes</taxon>
        <taxon>Hypocreomycetidae</taxon>
        <taxon>Hypocreales</taxon>
        <taxon>Hypocreaceae</taxon>
        <taxon>Trichoderma</taxon>
    </lineage>
</organism>
<dbReference type="InterPro" id="IPR003959">
    <property type="entry name" value="ATPase_AAA_core"/>
</dbReference>
<feature type="compositionally biased region" description="Low complexity" evidence="2">
    <location>
        <begin position="325"/>
        <end position="336"/>
    </location>
</feature>
<dbReference type="GeneID" id="25792040"/>
<dbReference type="GO" id="GO:0016887">
    <property type="term" value="F:ATP hydrolysis activity"/>
    <property type="evidence" value="ECO:0007669"/>
    <property type="project" value="InterPro"/>
</dbReference>
<gene>
    <name evidence="4" type="ORF">TRIVIDRAFT_226812</name>
</gene>
<dbReference type="GO" id="GO:0005524">
    <property type="term" value="F:ATP binding"/>
    <property type="evidence" value="ECO:0007669"/>
    <property type="project" value="InterPro"/>
</dbReference>
<reference evidence="4 5" key="1">
    <citation type="journal article" date="2011" name="Genome Biol.">
        <title>Comparative genome sequence analysis underscores mycoparasitism as the ancestral life style of Trichoderma.</title>
        <authorList>
            <person name="Kubicek C.P."/>
            <person name="Herrera-Estrella A."/>
            <person name="Seidl-Seiboth V."/>
            <person name="Martinez D.A."/>
            <person name="Druzhinina I.S."/>
            <person name="Thon M."/>
            <person name="Zeilinger S."/>
            <person name="Casas-Flores S."/>
            <person name="Horwitz B.A."/>
            <person name="Mukherjee P.K."/>
            <person name="Mukherjee M."/>
            <person name="Kredics L."/>
            <person name="Alcaraz L.D."/>
            <person name="Aerts A."/>
            <person name="Antal Z."/>
            <person name="Atanasova L."/>
            <person name="Cervantes-Badillo M.G."/>
            <person name="Challacombe J."/>
            <person name="Chertkov O."/>
            <person name="McCluskey K."/>
            <person name="Coulpier F."/>
            <person name="Deshpande N."/>
            <person name="von Doehren H."/>
            <person name="Ebbole D.J."/>
            <person name="Esquivel-Naranjo E.U."/>
            <person name="Fekete E."/>
            <person name="Flipphi M."/>
            <person name="Glaser F."/>
            <person name="Gomez-Rodriguez E.Y."/>
            <person name="Gruber S."/>
            <person name="Han C."/>
            <person name="Henrissat B."/>
            <person name="Hermosa R."/>
            <person name="Hernandez-Onate M."/>
            <person name="Karaffa L."/>
            <person name="Kosti I."/>
            <person name="Le Crom S."/>
            <person name="Lindquist E."/>
            <person name="Lucas S."/>
            <person name="Luebeck M."/>
            <person name="Luebeck P.S."/>
            <person name="Margeot A."/>
            <person name="Metz B."/>
            <person name="Misra M."/>
            <person name="Nevalainen H."/>
            <person name="Omann M."/>
            <person name="Packer N."/>
            <person name="Perrone G."/>
            <person name="Uresti-Rivera E.E."/>
            <person name="Salamov A."/>
            <person name="Schmoll M."/>
            <person name="Seiboth B."/>
            <person name="Shapiro H."/>
            <person name="Sukno S."/>
            <person name="Tamayo-Ramos J.A."/>
            <person name="Tisch D."/>
            <person name="Wiest A."/>
            <person name="Wilkinson H.H."/>
            <person name="Zhang M."/>
            <person name="Coutinho P.M."/>
            <person name="Kenerley C.M."/>
            <person name="Monte E."/>
            <person name="Baker S.E."/>
            <person name="Grigoriev I.V."/>
        </authorList>
    </citation>
    <scope>NUCLEOTIDE SEQUENCE [LARGE SCALE GENOMIC DNA]</scope>
    <source>
        <strain evidence="5">Gv29-8 / FGSC 10586</strain>
    </source>
</reference>
<dbReference type="RefSeq" id="XP_013951178.1">
    <property type="nucleotide sequence ID" value="XM_014095703.1"/>
</dbReference>
<feature type="compositionally biased region" description="Polar residues" evidence="2">
    <location>
        <begin position="1118"/>
        <end position="1129"/>
    </location>
</feature>
<feature type="compositionally biased region" description="Basic and acidic residues" evidence="2">
    <location>
        <begin position="236"/>
        <end position="253"/>
    </location>
</feature>
<dbReference type="Pfam" id="PF23232">
    <property type="entry name" value="AAA_lid_13"/>
    <property type="match status" value="1"/>
</dbReference>
<evidence type="ECO:0000313" key="5">
    <source>
        <dbReference type="Proteomes" id="UP000007115"/>
    </source>
</evidence>
<dbReference type="OrthoDB" id="10042665at2759"/>
<dbReference type="Proteomes" id="UP000007115">
    <property type="component" value="Unassembled WGS sequence"/>
</dbReference>
<feature type="domain" description="AAA+ ATPase" evidence="3">
    <location>
        <begin position="834"/>
        <end position="959"/>
    </location>
</feature>
<dbReference type="SMART" id="SM00382">
    <property type="entry name" value="AAA"/>
    <property type="match status" value="1"/>
</dbReference>
<protein>
    <recommendedName>
        <fullName evidence="3">AAA+ ATPase domain-containing protein</fullName>
    </recommendedName>
</protein>
<dbReference type="HOGENOM" id="CLU_004471_2_2_1"/>
<dbReference type="InterPro" id="IPR056599">
    <property type="entry name" value="AAA_lid_fung"/>
</dbReference>
<feature type="region of interest" description="Disordered" evidence="2">
    <location>
        <begin position="230"/>
        <end position="265"/>
    </location>
</feature>
<feature type="compositionally biased region" description="Acidic residues" evidence="2">
    <location>
        <begin position="1249"/>
        <end position="1268"/>
    </location>
</feature>
<accession>G9N7K9</accession>
<dbReference type="EMBL" id="ABDF02000089">
    <property type="protein sequence ID" value="EHK16975.1"/>
    <property type="molecule type" value="Genomic_DNA"/>
</dbReference>
<dbReference type="Gene3D" id="3.40.50.300">
    <property type="entry name" value="P-loop containing nucleotide triphosphate hydrolases"/>
    <property type="match status" value="1"/>
</dbReference>
<dbReference type="InterPro" id="IPR054289">
    <property type="entry name" value="DUF7025"/>
</dbReference>
<dbReference type="PANTHER" id="PTHR46411:SF2">
    <property type="entry name" value="AAA+ ATPASE DOMAIN-CONTAINING PROTEIN"/>
    <property type="match status" value="1"/>
</dbReference>
<feature type="compositionally biased region" description="Basic and acidic residues" evidence="2">
    <location>
        <begin position="1275"/>
        <end position="1289"/>
    </location>
</feature>
<sequence>MAATEIVTVRPDCSDGLTVEVQNLFDASNGQLHDESQQNKLHQQTSKTAEVAVSADIAPIDPNSTVLDEIRDLREQLQRLQMQASVDSSNAKKNILQPSPDEFKKLQSIKDCLRKHRHEWDDLNGLEAPLSEISLQEAIGHLDNSSSYKLNASISLAQGSRYWANYYLSQITESDDEDDEDCGDDWERSRRETLMMKRREHLRSMELNVESITEELMRMRLSRRLRKKEKAAKLQQEAEMRAAKQEEEHKKDGTSTADEEEIPTKPEPIIYAVPKANLIDWTSFKDLGRAAESISCVIDVLVGEPVIEKESWEHNWKRRGRLAEKPQAQKPQAQKPTAVSSGPRGQGPLPERIRIHSSLFLKIFAKLIDPDGVTLDINTTSVVFLRPFKAITQYEDRIREWLTRRGESIEKQDEMVNPTVEVNNDDKELESPTAMAHLRCVLDFFDAHIAARIEFLQSPGCRKVFYSDLWHVYRPGMEVIGLDGKQAYRVIQVTSSRHRPISNRQFYYNYAYARKDDTNSEPAEFTIYSSYIDFDGKYIGPVLRTFEIKRFEGERDITSLEVYPLRFHKLKRSEFNSMQWNELEKHPEQDRCRANLIQRGAKFVEAAGIKHMYYSGSTMVVREEVESQVVVDFETCFAAEGELQEHIKRPSLESFIGESIEGRDNQGLSLERCECCLYDTVYEDDKFVDKNQRNEYINSVLSKKNREEPPSVAIFPRLFDEIKTLSPDDSAFSDDELVIMSYRVFGFVLRNRKWAQLDLTYLTEVREAIPPALTDEQRKRDDNGGKEKDTAFDHLVLEDGHKDMIVSLITQHFRDKEVKGAQTEQVDIVRGKGKGLILLLHGAPGVGKTSTAEGVAERFRKPLFQITCGDLGVTARDVEKTLQTNFNLATKWGCILLLDEADVFLAQRDKSDFVRNGMVAAFLRVLEYYAGILFLTTNRIGDFDEAFTSRIHISLYYPELDNDKTIDIFKLNLDLIQNRFNRMGRTIQIDYKGIERFAKMHYWWYYDSRWNGRQIRNACQTALALAEYQAQQDSKSTELDSKVPVKLGVDYFETVRNAYLEFTKYLVDLYGASTAAVAEERYLRAKEKANGGRDPLFTTNQLLRMKKDGAEPGRFKSPTLQRKPSQGVYNSGEADQRSWERRSLKSQNASSIRDRNQTDFSSSNPTAGPIQRFLQSERLGQPRDLSQQLDIERESSSRSYNNSQRSKGKRGSQSNWDHDDFEEDGSEYSDTQRRRQNQRQKRRQQEPDGMSEEEQEDDDDDFSLEEEAAPANNRGRREPDEPRYTRNRK</sequence>
<feature type="compositionally biased region" description="Basic and acidic residues" evidence="2">
    <location>
        <begin position="1134"/>
        <end position="1143"/>
    </location>
</feature>
<evidence type="ECO:0000259" key="3">
    <source>
        <dbReference type="SMART" id="SM00382"/>
    </source>
</evidence>
<dbReference type="CDD" id="cd19481">
    <property type="entry name" value="RecA-like_protease"/>
    <property type="match status" value="1"/>
</dbReference>
<dbReference type="VEuPathDB" id="FungiDB:TRIVIDRAFT_226812"/>
<keyword evidence="1" id="KW-0175">Coiled coil</keyword>
<dbReference type="SUPFAM" id="SSF52540">
    <property type="entry name" value="P-loop containing nucleoside triphosphate hydrolases"/>
    <property type="match status" value="1"/>
</dbReference>
<evidence type="ECO:0000256" key="2">
    <source>
        <dbReference type="SAM" id="MobiDB-lite"/>
    </source>
</evidence>
<evidence type="ECO:0000313" key="4">
    <source>
        <dbReference type="EMBL" id="EHK16975.1"/>
    </source>
</evidence>
<dbReference type="STRING" id="413071.G9N7K9"/>
<feature type="region of interest" description="Disordered" evidence="2">
    <location>
        <begin position="1108"/>
        <end position="1289"/>
    </location>
</feature>
<dbReference type="InterPro" id="IPR003593">
    <property type="entry name" value="AAA+_ATPase"/>
</dbReference>
<dbReference type="InterPro" id="IPR027417">
    <property type="entry name" value="P-loop_NTPase"/>
</dbReference>
<comment type="caution">
    <text evidence="4">The sequence shown here is derived from an EMBL/GenBank/DDBJ whole genome shotgun (WGS) entry which is preliminary data.</text>
</comment>
<dbReference type="PANTHER" id="PTHR46411">
    <property type="entry name" value="FAMILY ATPASE, PUTATIVE-RELATED"/>
    <property type="match status" value="1"/>
</dbReference>
<dbReference type="InParanoid" id="G9N7K9"/>